<protein>
    <recommendedName>
        <fullName evidence="6">DUF2235 domain-containing protein</fullName>
    </recommendedName>
</protein>
<evidence type="ECO:0008006" key="6">
    <source>
        <dbReference type="Google" id="ProtNLM"/>
    </source>
</evidence>
<dbReference type="EMBL" id="PPTF01000057">
    <property type="protein sequence ID" value="POA98461.1"/>
    <property type="molecule type" value="Genomic_DNA"/>
</dbReference>
<evidence type="ECO:0000259" key="3">
    <source>
        <dbReference type="Pfam" id="PF22137"/>
    </source>
</evidence>
<name>A0A2K4MN01_9NEIS</name>
<evidence type="ECO:0000256" key="1">
    <source>
        <dbReference type="SAM" id="MobiDB-lite"/>
    </source>
</evidence>
<proteinExistence type="predicted"/>
<dbReference type="RefSeq" id="WP_103320278.1">
    <property type="nucleotide sequence ID" value="NZ_PPTF01000057.1"/>
</dbReference>
<keyword evidence="5" id="KW-1185">Reference proteome</keyword>
<dbReference type="Pfam" id="PF09994">
    <property type="entry name" value="T6SS_Tle1-like_cat"/>
    <property type="match status" value="1"/>
</dbReference>
<dbReference type="Proteomes" id="UP000236416">
    <property type="component" value="Unassembled WGS sequence"/>
</dbReference>
<feature type="domain" description="T6SS Phospholipase effector Tle1-like catalytic" evidence="2">
    <location>
        <begin position="241"/>
        <end position="366"/>
    </location>
</feature>
<dbReference type="InterPro" id="IPR054388">
    <property type="entry name" value="Tle1-like_C"/>
</dbReference>
<comment type="caution">
    <text evidence="4">The sequence shown here is derived from an EMBL/GenBank/DDBJ whole genome shotgun (WGS) entry which is preliminary data.</text>
</comment>
<dbReference type="InterPro" id="IPR018712">
    <property type="entry name" value="Tle1-like_cat"/>
</dbReference>
<dbReference type="Pfam" id="PF22137">
    <property type="entry name" value="T6SS_Tle1-like_C"/>
    <property type="match status" value="1"/>
</dbReference>
<organism evidence="4 5">
    <name type="scientific">Chromobacterium sinusclupearum</name>
    <dbReference type="NCBI Taxonomy" id="2077146"/>
    <lineage>
        <taxon>Bacteria</taxon>
        <taxon>Pseudomonadati</taxon>
        <taxon>Pseudomonadota</taxon>
        <taxon>Betaproteobacteria</taxon>
        <taxon>Neisseriales</taxon>
        <taxon>Chromobacteriaceae</taxon>
        <taxon>Chromobacterium</taxon>
    </lineage>
</organism>
<dbReference type="AlphaFoldDB" id="A0A2K4MN01"/>
<accession>A0A2K4MN01</accession>
<gene>
    <name evidence="4" type="ORF">C2134_11805</name>
</gene>
<reference evidence="4 5" key="1">
    <citation type="submission" date="2018-01" db="EMBL/GenBank/DDBJ databases">
        <title>Genomic Sequence of Chromobacterium MWU13-2610 from wild cranberry bogs within the Cape Cod National Seashore.</title>
        <authorList>
            <person name="O'Hara-Hanley K."/>
            <person name="Soby S."/>
            <person name="Harrison A."/>
        </authorList>
    </citation>
    <scope>NUCLEOTIDE SEQUENCE [LARGE SCALE GENOMIC DNA]</scope>
    <source>
        <strain evidence="4 5">MWU13-2610</strain>
    </source>
</reference>
<feature type="domain" description="T6SS Phospholipase effector Tle1-like C-terminal" evidence="3">
    <location>
        <begin position="421"/>
        <end position="672"/>
    </location>
</feature>
<feature type="region of interest" description="Disordered" evidence="1">
    <location>
        <begin position="494"/>
        <end position="514"/>
    </location>
</feature>
<evidence type="ECO:0000313" key="5">
    <source>
        <dbReference type="Proteomes" id="UP000236416"/>
    </source>
</evidence>
<dbReference type="PANTHER" id="PTHR33840">
    <property type="match status" value="1"/>
</dbReference>
<evidence type="ECO:0000313" key="4">
    <source>
        <dbReference type="EMBL" id="POA98461.1"/>
    </source>
</evidence>
<dbReference type="PANTHER" id="PTHR33840:SF1">
    <property type="entry name" value="TLE1 PHOSPHOLIPASE DOMAIN-CONTAINING PROTEIN"/>
    <property type="match status" value="1"/>
</dbReference>
<sequence>MSVSLAPAYPSTGYFPTEVPTVLKQRRLQQQEIAESCMAERSEGKPAPCSQVLNISLFFDGTNNHGDSDDKASPVCSSNVRRLFHATIGDAKTIASGYFKHYMQGVGTTFKEIKENGPSSSGLSFATGGERRILWGLTRLIDSLQRAVGIGKYDDDKALGVIQKMEFTYEEAENGLKVKKPTSLSDRQAAMKEGMAEVLKKLAQPDFKPQVLKIKLCVYGFSRGAAEARAFLWRLNEQMPDETFFGIPLEVKFLGIFDTVASVGLTELAPGAKGHLDWGGDMALPDKTWLQHCEHMVSAHEQRLCFPLDSVGNSASGGYPSCVKGEWVYPGMHSDVGGGYPPNDQGKARGEQGLLLSQLPLNHMYRLAFEAGAPLKINAGALTEGTAADKAKLALLQKQEPWRFMEQKDISLFDTSTELKARFNAWRAASKASGSLTAILQEQTAQINAWRIERYAGGLQGRGGQGQQNADYFKYAQSQRETPSWAVDQEKAAWGRQSRKGSASEVTMAPPTSGVYSTQDKRFVQVPIPQDKLSEMDKAYIGKPFTPNLSKEYEPTQDGTQLQVGAKDFTDDYLGKISVGLNPVGWLATMFTAASRMFSKDCTGKERALLIEKSEKFYPNVKDNADLMALYDEHVHDSRAWFMYSALGKLEPHGSYWRYRTVFFTHDDNKKLICESDEANEAFQKELQRREQVKAFTQR</sequence>
<evidence type="ECO:0000259" key="2">
    <source>
        <dbReference type="Pfam" id="PF09994"/>
    </source>
</evidence>